<dbReference type="EMBL" id="CP073721">
    <property type="protein sequence ID" value="UWZ34261.1"/>
    <property type="molecule type" value="Genomic_DNA"/>
</dbReference>
<proteinExistence type="predicted"/>
<dbReference type="Proteomes" id="UP001058271">
    <property type="component" value="Chromosome"/>
</dbReference>
<evidence type="ECO:0000313" key="2">
    <source>
        <dbReference type="Proteomes" id="UP001058271"/>
    </source>
</evidence>
<dbReference type="InterPro" id="IPR029069">
    <property type="entry name" value="HotDog_dom_sf"/>
</dbReference>
<dbReference type="CDD" id="cd03441">
    <property type="entry name" value="R_hydratase_like"/>
    <property type="match status" value="1"/>
</dbReference>
<keyword evidence="2" id="KW-1185">Reference proteome</keyword>
<evidence type="ECO:0000313" key="1">
    <source>
        <dbReference type="EMBL" id="UWZ34261.1"/>
    </source>
</evidence>
<reference evidence="1" key="1">
    <citation type="submission" date="2021-04" db="EMBL/GenBank/DDBJ databases">
        <title>Biosynthetic gene clusters of Dactylosporangioum roseum.</title>
        <authorList>
            <person name="Hartkoorn R.C."/>
            <person name="Beaudoing E."/>
            <person name="Hot D."/>
            <person name="Moureu S."/>
        </authorList>
    </citation>
    <scope>NUCLEOTIDE SEQUENCE</scope>
    <source>
        <strain evidence="1">NRRL B-16295</strain>
    </source>
</reference>
<gene>
    <name evidence="1" type="ORF">Drose_23820</name>
</gene>
<dbReference type="RefSeq" id="WP_260723567.1">
    <property type="nucleotide sequence ID" value="NZ_BAAABS010000025.1"/>
</dbReference>
<dbReference type="SUPFAM" id="SSF54637">
    <property type="entry name" value="Thioesterase/thiol ester dehydrase-isomerase"/>
    <property type="match status" value="1"/>
</dbReference>
<protein>
    <submittedName>
        <fullName evidence="1">MaoC family dehydratase</fullName>
    </submittedName>
</protein>
<dbReference type="Gene3D" id="3.10.129.10">
    <property type="entry name" value="Hotdog Thioesterase"/>
    <property type="match status" value="1"/>
</dbReference>
<organism evidence="1 2">
    <name type="scientific">Dactylosporangium roseum</name>
    <dbReference type="NCBI Taxonomy" id="47989"/>
    <lineage>
        <taxon>Bacteria</taxon>
        <taxon>Bacillati</taxon>
        <taxon>Actinomycetota</taxon>
        <taxon>Actinomycetes</taxon>
        <taxon>Micromonosporales</taxon>
        <taxon>Micromonosporaceae</taxon>
        <taxon>Dactylosporangium</taxon>
    </lineage>
</organism>
<sequence length="137" mass="14438">MAAPTVSPTVVVTAELIERLVASGGYTHPLFNPTPEQRSSGATAPLPGQGVLLLAGGLAEQSGALDDAIALVELRSVTFLRMVRAGQVLSLELTPGTEQATKSGKVIREYRWLVREHGGDPVMEATAVMLMNQGSQE</sequence>
<name>A0ABY5YXZ8_9ACTN</name>
<accession>A0ABY5YXZ8</accession>